<dbReference type="Proteomes" id="UP000472271">
    <property type="component" value="Chromosome 11"/>
</dbReference>
<reference evidence="8" key="3">
    <citation type="submission" date="2025-09" db="UniProtKB">
        <authorList>
            <consortium name="Ensembl"/>
        </authorList>
    </citation>
    <scope>IDENTIFICATION</scope>
</reference>
<dbReference type="PANTHER" id="PTHR21377:SF1">
    <property type="entry name" value="PROTEIN FAM210A"/>
    <property type="match status" value="1"/>
</dbReference>
<dbReference type="Ensembl" id="ENSSORT00005013717.1">
    <property type="protein sequence ID" value="ENSSORP00005013307.1"/>
    <property type="gene ID" value="ENSSORG00005006898.1"/>
</dbReference>
<evidence type="ECO:0000256" key="5">
    <source>
        <dbReference type="ARBA" id="ARBA00023136"/>
    </source>
</evidence>
<evidence type="ECO:0000256" key="1">
    <source>
        <dbReference type="ARBA" id="ARBA00004167"/>
    </source>
</evidence>
<name>A0A672Z9Y4_9TELE</name>
<dbReference type="Pfam" id="PF06916">
    <property type="entry name" value="FAM210A-B_dom"/>
    <property type="match status" value="1"/>
</dbReference>
<evidence type="ECO:0000259" key="7">
    <source>
        <dbReference type="Pfam" id="PF06916"/>
    </source>
</evidence>
<evidence type="ECO:0000256" key="4">
    <source>
        <dbReference type="ARBA" id="ARBA00023054"/>
    </source>
</evidence>
<evidence type="ECO:0000256" key="2">
    <source>
        <dbReference type="ARBA" id="ARBA00022692"/>
    </source>
</evidence>
<evidence type="ECO:0000256" key="3">
    <source>
        <dbReference type="ARBA" id="ARBA00022989"/>
    </source>
</evidence>
<dbReference type="InParanoid" id="A0A672Z9Y4"/>
<evidence type="ECO:0000256" key="6">
    <source>
        <dbReference type="SAM" id="MobiDB-lite"/>
    </source>
</evidence>
<dbReference type="InterPro" id="IPR009688">
    <property type="entry name" value="FAM210A/B-like_dom"/>
</dbReference>
<accession>A0A672Z9Y4</accession>
<keyword evidence="4" id="KW-0175">Coiled coil</keyword>
<feature type="domain" description="DUF1279" evidence="7">
    <location>
        <begin position="76"/>
        <end position="162"/>
    </location>
</feature>
<reference evidence="8" key="2">
    <citation type="submission" date="2025-08" db="UniProtKB">
        <authorList>
            <consortium name="Ensembl"/>
        </authorList>
    </citation>
    <scope>IDENTIFICATION</scope>
</reference>
<dbReference type="AlphaFoldDB" id="A0A672Z9Y4"/>
<keyword evidence="3" id="KW-1133">Transmembrane helix</keyword>
<protein>
    <recommendedName>
        <fullName evidence="7">DUF1279 domain-containing protein</fullName>
    </recommendedName>
</protein>
<reference evidence="8" key="1">
    <citation type="submission" date="2019-06" db="EMBL/GenBank/DDBJ databases">
        <authorList>
            <consortium name="Wellcome Sanger Institute Data Sharing"/>
        </authorList>
    </citation>
    <scope>NUCLEOTIDE SEQUENCE [LARGE SCALE GENOMIC DNA]</scope>
</reference>
<gene>
    <name evidence="8" type="primary">fam210aa</name>
</gene>
<organism evidence="8 9">
    <name type="scientific">Sphaeramia orbicularis</name>
    <name type="common">orbiculate cardinalfish</name>
    <dbReference type="NCBI Taxonomy" id="375764"/>
    <lineage>
        <taxon>Eukaryota</taxon>
        <taxon>Metazoa</taxon>
        <taxon>Chordata</taxon>
        <taxon>Craniata</taxon>
        <taxon>Vertebrata</taxon>
        <taxon>Euteleostomi</taxon>
        <taxon>Actinopterygii</taxon>
        <taxon>Neopterygii</taxon>
        <taxon>Teleostei</taxon>
        <taxon>Neoteleostei</taxon>
        <taxon>Acanthomorphata</taxon>
        <taxon>Gobiaria</taxon>
        <taxon>Kurtiformes</taxon>
        <taxon>Apogonoidei</taxon>
        <taxon>Apogonidae</taxon>
        <taxon>Apogoninae</taxon>
        <taxon>Sphaeramia</taxon>
    </lineage>
</organism>
<feature type="region of interest" description="Disordered" evidence="6">
    <location>
        <begin position="45"/>
        <end position="65"/>
    </location>
</feature>
<keyword evidence="5" id="KW-0472">Membrane</keyword>
<dbReference type="GO" id="GO:0016020">
    <property type="term" value="C:membrane"/>
    <property type="evidence" value="ECO:0007669"/>
    <property type="project" value="UniProtKB-SubCell"/>
</dbReference>
<proteinExistence type="predicted"/>
<evidence type="ECO:0000313" key="9">
    <source>
        <dbReference type="Proteomes" id="UP000472271"/>
    </source>
</evidence>
<sequence>MTVYVCVLQSQSAVRMMRRLPFYWMRRRMTHLLAAQDCSGPCRPFQSSPEWHGPAQPSAGPPVDPLQDSSLGLGSRFKLALQQYGKVLIPVHLITSAAWFGSFYCAAMNGMDVVPLLEMVPGFPERIVDLLQNSPGGHALTAYTLYKVATPARYTISLGGTSLSVRYLRRHGYMTPPPPVREYLQDKMEETKEKLKGRKDMKDKGDKRQQYLEETNLKPIWLLMK</sequence>
<dbReference type="InterPro" id="IPR045866">
    <property type="entry name" value="FAM210A/B-like"/>
</dbReference>
<keyword evidence="2" id="KW-0812">Transmembrane</keyword>
<dbReference type="PANTHER" id="PTHR21377">
    <property type="entry name" value="PROTEIN FAM210B, MITOCHONDRIAL"/>
    <property type="match status" value="1"/>
</dbReference>
<comment type="subcellular location">
    <subcellularLocation>
        <location evidence="1">Membrane</location>
        <topology evidence="1">Single-pass membrane protein</topology>
    </subcellularLocation>
</comment>
<dbReference type="GO" id="GO:0005739">
    <property type="term" value="C:mitochondrion"/>
    <property type="evidence" value="ECO:0007669"/>
    <property type="project" value="TreeGrafter"/>
</dbReference>
<evidence type="ECO:0000313" key="8">
    <source>
        <dbReference type="Ensembl" id="ENSSORP00005013307.1"/>
    </source>
</evidence>
<keyword evidence="9" id="KW-1185">Reference proteome</keyword>